<reference evidence="5 6" key="1">
    <citation type="submission" date="2019-03" db="EMBL/GenBank/DDBJ databases">
        <title>Metabolic potential of uncultured bacteria and archaea associated with petroleum seepage in deep-sea sediments.</title>
        <authorList>
            <person name="Dong X."/>
            <person name="Hubert C."/>
        </authorList>
    </citation>
    <scope>NUCLEOTIDE SEQUENCE [LARGE SCALE GENOMIC DNA]</scope>
    <source>
        <strain evidence="5">E29_bin52</strain>
    </source>
</reference>
<accession>A0A523WBJ0</accession>
<dbReference type="Gene3D" id="3.20.20.60">
    <property type="entry name" value="Phosphoenolpyruvate-binding domains"/>
    <property type="match status" value="1"/>
</dbReference>
<dbReference type="Pfam" id="PF03328">
    <property type="entry name" value="HpcH_HpaI"/>
    <property type="match status" value="1"/>
</dbReference>
<evidence type="ECO:0000256" key="3">
    <source>
        <dbReference type="ARBA" id="ARBA00023239"/>
    </source>
</evidence>
<evidence type="ECO:0000259" key="4">
    <source>
        <dbReference type="Pfam" id="PF03328"/>
    </source>
</evidence>
<comment type="similarity">
    <text evidence="1">Belongs to the HpcH/HpaI aldolase family.</text>
</comment>
<dbReference type="GO" id="GO:0016832">
    <property type="term" value="F:aldehyde-lyase activity"/>
    <property type="evidence" value="ECO:0007669"/>
    <property type="project" value="TreeGrafter"/>
</dbReference>
<dbReference type="InterPro" id="IPR015813">
    <property type="entry name" value="Pyrv/PenolPyrv_kinase-like_dom"/>
</dbReference>
<keyword evidence="3" id="KW-0456">Lyase</keyword>
<protein>
    <submittedName>
        <fullName evidence="5">Aldolase</fullName>
    </submittedName>
</protein>
<keyword evidence="2" id="KW-0479">Metal-binding</keyword>
<dbReference type="AlphaFoldDB" id="A0A523WBJ0"/>
<evidence type="ECO:0000313" key="6">
    <source>
        <dbReference type="Proteomes" id="UP000319130"/>
    </source>
</evidence>
<dbReference type="PANTHER" id="PTHR30502:SF0">
    <property type="entry name" value="PHOSPHOENOLPYRUVATE CARBOXYLASE FAMILY PROTEIN"/>
    <property type="match status" value="1"/>
</dbReference>
<dbReference type="GO" id="GO:0005737">
    <property type="term" value="C:cytoplasm"/>
    <property type="evidence" value="ECO:0007669"/>
    <property type="project" value="TreeGrafter"/>
</dbReference>
<dbReference type="InterPro" id="IPR005000">
    <property type="entry name" value="Aldolase/citrate-lyase_domain"/>
</dbReference>
<evidence type="ECO:0000313" key="5">
    <source>
        <dbReference type="EMBL" id="TET64139.1"/>
    </source>
</evidence>
<dbReference type="Proteomes" id="UP000319130">
    <property type="component" value="Unassembled WGS sequence"/>
</dbReference>
<sequence length="254" mass="27768">MKKNRMKQKLGEGKVVYGPFVKIADPAGVEIAAYSGFDFVIIDLEHGPHSVESAQNLVRAAELGGITPVIRVLENSPTHILRALDIGAQGIEVPHISDRKEAEKAARAAKYHPEGERGLCRFVRAADYSSLPSDQYIPKANREIVVIIHVEGVRGIKNLREILGVPGIDIVFLGPYDLSQSCGFPGKVNHPVVVKKMEEAVGVAKGAGAWIGTFVETCKEAKRWEKAGVQYMSFSVDVGIYYEACSSIIKKLRE</sequence>
<dbReference type="GO" id="GO:0046872">
    <property type="term" value="F:metal ion binding"/>
    <property type="evidence" value="ECO:0007669"/>
    <property type="project" value="UniProtKB-KW"/>
</dbReference>
<evidence type="ECO:0000256" key="1">
    <source>
        <dbReference type="ARBA" id="ARBA00005568"/>
    </source>
</evidence>
<dbReference type="EMBL" id="SOIZ01000067">
    <property type="protein sequence ID" value="TET64139.1"/>
    <property type="molecule type" value="Genomic_DNA"/>
</dbReference>
<name>A0A523WBJ0_UNCAE</name>
<organism evidence="5 6">
    <name type="scientific">Aerophobetes bacterium</name>
    <dbReference type="NCBI Taxonomy" id="2030807"/>
    <lineage>
        <taxon>Bacteria</taxon>
        <taxon>Candidatus Aerophobota</taxon>
    </lineage>
</organism>
<comment type="caution">
    <text evidence="5">The sequence shown here is derived from an EMBL/GenBank/DDBJ whole genome shotgun (WGS) entry which is preliminary data.</text>
</comment>
<feature type="domain" description="HpcH/HpaI aldolase/citrate lyase" evidence="4">
    <location>
        <begin position="19"/>
        <end position="241"/>
    </location>
</feature>
<dbReference type="InterPro" id="IPR050251">
    <property type="entry name" value="HpcH-HpaI_aldolase"/>
</dbReference>
<dbReference type="SUPFAM" id="SSF51621">
    <property type="entry name" value="Phosphoenolpyruvate/pyruvate domain"/>
    <property type="match status" value="1"/>
</dbReference>
<dbReference type="InterPro" id="IPR040442">
    <property type="entry name" value="Pyrv_kinase-like_dom_sf"/>
</dbReference>
<proteinExistence type="inferred from homology"/>
<dbReference type="PANTHER" id="PTHR30502">
    <property type="entry name" value="2-KETO-3-DEOXY-L-RHAMNONATE ALDOLASE"/>
    <property type="match status" value="1"/>
</dbReference>
<gene>
    <name evidence="5" type="ORF">E3J48_01495</name>
</gene>
<evidence type="ECO:0000256" key="2">
    <source>
        <dbReference type="ARBA" id="ARBA00022723"/>
    </source>
</evidence>